<dbReference type="InterPro" id="IPR016142">
    <property type="entry name" value="Citrate_synth-like_lrg_a-sub"/>
</dbReference>
<dbReference type="PROSITE" id="PS00480">
    <property type="entry name" value="CITRATE_SYNTHASE"/>
    <property type="match status" value="1"/>
</dbReference>
<gene>
    <name evidence="7" type="ORF">CCAX7_003740</name>
</gene>
<dbReference type="Pfam" id="PF00285">
    <property type="entry name" value="Citrate_synt"/>
    <property type="match status" value="1"/>
</dbReference>
<organism evidence="7 8">
    <name type="scientific">Capsulimonas corticalis</name>
    <dbReference type="NCBI Taxonomy" id="2219043"/>
    <lineage>
        <taxon>Bacteria</taxon>
        <taxon>Bacillati</taxon>
        <taxon>Armatimonadota</taxon>
        <taxon>Armatimonadia</taxon>
        <taxon>Capsulimonadales</taxon>
        <taxon>Capsulimonadaceae</taxon>
        <taxon>Capsulimonas</taxon>
    </lineage>
</organism>
<sequence>MSAHIYRGLEGVAFAKTALSEVDGAAGRVTIRGYDLRDLAGKVTFDDIVGLLFQGDLPTPSGRDALAASIREAVTLPFAASAALSRAVAADPMDALRAAAAALPSPSETNAATAISLIGGVAGMITDHHRLRLSEITPPEAPEERSTAAFLLHGVLGRTPTIAQTRALDAYLVTMSEHGMNASTFVARCVISTDSDMVSALTAAIASLKGPRHGGVPGPLLHDLLAIGETSRIEPWVRAQVAQKKRILGFGHRVYKVRDPRAEVLAEAAGELAQTDKEKALLQFVQDFDAITSAVLAEIKPTHKLFVNVELYAALILHLLGIPADLFTPLFAAGRTAGWCAHMIEQHGDNRLIHPEVSYVGARGREI</sequence>
<proteinExistence type="inferred from homology"/>
<evidence type="ECO:0000313" key="8">
    <source>
        <dbReference type="Proteomes" id="UP000287394"/>
    </source>
</evidence>
<dbReference type="KEGG" id="ccot:CCAX7_003740"/>
<comment type="pathway">
    <text evidence="1">Carbohydrate metabolism; tricarboxylic acid cycle.</text>
</comment>
<dbReference type="PANTHER" id="PTHR11739">
    <property type="entry name" value="CITRATE SYNTHASE"/>
    <property type="match status" value="1"/>
</dbReference>
<dbReference type="RefSeq" id="WP_165864014.1">
    <property type="nucleotide sequence ID" value="NZ_AP025739.1"/>
</dbReference>
<keyword evidence="3 5" id="KW-0808">Transferase</keyword>
<dbReference type="EMBL" id="AP025739">
    <property type="protein sequence ID" value="BDI28323.1"/>
    <property type="molecule type" value="Genomic_DNA"/>
</dbReference>
<evidence type="ECO:0000256" key="3">
    <source>
        <dbReference type="ARBA" id="ARBA00022679"/>
    </source>
</evidence>
<dbReference type="PIRSF" id="PIRSF001369">
    <property type="entry name" value="Citrate_synth"/>
    <property type="match status" value="1"/>
</dbReference>
<evidence type="ECO:0000256" key="2">
    <source>
        <dbReference type="ARBA" id="ARBA00010566"/>
    </source>
</evidence>
<dbReference type="GO" id="GO:0036440">
    <property type="term" value="F:citrate synthase activity"/>
    <property type="evidence" value="ECO:0007669"/>
    <property type="project" value="UniProtKB-EC"/>
</dbReference>
<accession>A0A402CSB3</accession>
<dbReference type="AlphaFoldDB" id="A0A402CSB3"/>
<dbReference type="InterPro" id="IPR019810">
    <property type="entry name" value="Citrate_synthase_AS"/>
</dbReference>
<dbReference type="SUPFAM" id="SSF48256">
    <property type="entry name" value="Citrate synthase"/>
    <property type="match status" value="1"/>
</dbReference>
<dbReference type="Gene3D" id="1.10.230.10">
    <property type="entry name" value="Cytochrome P450-Terp, domain 2"/>
    <property type="match status" value="1"/>
</dbReference>
<dbReference type="InterPro" id="IPR002020">
    <property type="entry name" value="Citrate_synthase"/>
</dbReference>
<dbReference type="PANTHER" id="PTHR11739:SF23">
    <property type="entry name" value="CITRATE SYNTHASE 2-RELATED"/>
    <property type="match status" value="1"/>
</dbReference>
<evidence type="ECO:0000256" key="6">
    <source>
        <dbReference type="RuleBase" id="RU003406"/>
    </source>
</evidence>
<dbReference type="PRINTS" id="PR00143">
    <property type="entry name" value="CITRTSNTHASE"/>
</dbReference>
<comment type="similarity">
    <text evidence="2 5 6">Belongs to the citrate synthase family.</text>
</comment>
<keyword evidence="8" id="KW-1185">Reference proteome</keyword>
<dbReference type="InterPro" id="IPR016143">
    <property type="entry name" value="Citrate_synth-like_sm_a-sub"/>
</dbReference>
<comment type="catalytic activity">
    <reaction evidence="4">
        <text>oxaloacetate + acetyl-CoA + H2O = citrate + CoA + H(+)</text>
        <dbReference type="Rhea" id="RHEA:16845"/>
        <dbReference type="ChEBI" id="CHEBI:15377"/>
        <dbReference type="ChEBI" id="CHEBI:15378"/>
        <dbReference type="ChEBI" id="CHEBI:16452"/>
        <dbReference type="ChEBI" id="CHEBI:16947"/>
        <dbReference type="ChEBI" id="CHEBI:57287"/>
        <dbReference type="ChEBI" id="CHEBI:57288"/>
        <dbReference type="EC" id="2.3.3.16"/>
    </reaction>
</comment>
<evidence type="ECO:0000256" key="1">
    <source>
        <dbReference type="ARBA" id="ARBA00005163"/>
    </source>
</evidence>
<evidence type="ECO:0000313" key="7">
    <source>
        <dbReference type="EMBL" id="BDI28323.1"/>
    </source>
</evidence>
<dbReference type="GO" id="GO:0005975">
    <property type="term" value="P:carbohydrate metabolic process"/>
    <property type="evidence" value="ECO:0007669"/>
    <property type="project" value="TreeGrafter"/>
</dbReference>
<evidence type="ECO:0000256" key="4">
    <source>
        <dbReference type="ARBA" id="ARBA00049288"/>
    </source>
</evidence>
<dbReference type="Proteomes" id="UP000287394">
    <property type="component" value="Chromosome"/>
</dbReference>
<dbReference type="InterPro" id="IPR024176">
    <property type="entry name" value="Citrate_synthase_bac-typ"/>
</dbReference>
<dbReference type="InterPro" id="IPR036969">
    <property type="entry name" value="Citrate_synthase_sf"/>
</dbReference>
<dbReference type="Gene3D" id="1.10.580.10">
    <property type="entry name" value="Citrate Synthase, domain 1"/>
    <property type="match status" value="1"/>
</dbReference>
<reference evidence="7 8" key="1">
    <citation type="journal article" date="2019" name="Int. J. Syst. Evol. Microbiol.">
        <title>Capsulimonas corticalis gen. nov., sp. nov., an aerobic capsulated bacterium, of a novel bacterial order, Capsulimonadales ord. nov., of the class Armatimonadia of the phylum Armatimonadetes.</title>
        <authorList>
            <person name="Li J."/>
            <person name="Kudo C."/>
            <person name="Tonouchi A."/>
        </authorList>
    </citation>
    <scope>NUCLEOTIDE SEQUENCE [LARGE SCALE GENOMIC DNA]</scope>
    <source>
        <strain evidence="7 8">AX-7</strain>
    </source>
</reference>
<protein>
    <recommendedName>
        <fullName evidence="5">Citrate synthase</fullName>
    </recommendedName>
</protein>
<dbReference type="GO" id="GO:0006099">
    <property type="term" value="P:tricarboxylic acid cycle"/>
    <property type="evidence" value="ECO:0007669"/>
    <property type="project" value="UniProtKB-UniPathway"/>
</dbReference>
<evidence type="ECO:0000256" key="5">
    <source>
        <dbReference type="PIRNR" id="PIRNR001369"/>
    </source>
</evidence>
<dbReference type="GO" id="GO:0005829">
    <property type="term" value="C:cytosol"/>
    <property type="evidence" value="ECO:0007669"/>
    <property type="project" value="TreeGrafter"/>
</dbReference>
<name>A0A402CSB3_9BACT</name>